<dbReference type="EMBL" id="LS483499">
    <property type="protein sequence ID" value="SQK74566.1"/>
    <property type="molecule type" value="Genomic_DNA"/>
</dbReference>
<dbReference type="Pfam" id="PF12793">
    <property type="entry name" value="SgrR_N"/>
    <property type="match status" value="1"/>
</dbReference>
<feature type="domain" description="Transcriptional regulator SgrR N-terminal HTH" evidence="1">
    <location>
        <begin position="1"/>
        <end position="73"/>
    </location>
</feature>
<evidence type="ECO:0000313" key="2">
    <source>
        <dbReference type="EMBL" id="SQK74566.1"/>
    </source>
</evidence>
<dbReference type="InterPro" id="IPR025370">
    <property type="entry name" value="SgrR_HTH_N"/>
</dbReference>
<evidence type="ECO:0000259" key="1">
    <source>
        <dbReference type="Pfam" id="PF12793"/>
    </source>
</evidence>
<accession>A0A2X5NN51</accession>
<protein>
    <submittedName>
        <fullName evidence="2">HTH-type transcriptional regulator sgrR</fullName>
    </submittedName>
</protein>
<evidence type="ECO:0000313" key="3">
    <source>
        <dbReference type="Proteomes" id="UP000248758"/>
    </source>
</evidence>
<sequence length="101" mass="11644">MQQAGWLSWQPGVGRGHQSVLTLHYSETQLLFRKAEQLLDEGDIRSAVTLLGDQQQLVAGLLRQKLGYQVREDYQSLRIPYYRTMPNLAPARRYAALKSIW</sequence>
<dbReference type="AlphaFoldDB" id="A0A2X5NN51"/>
<reference evidence="2 3" key="1">
    <citation type="submission" date="2018-06" db="EMBL/GenBank/DDBJ databases">
        <authorList>
            <consortium name="Pathogen Informatics"/>
            <person name="Doyle S."/>
        </authorList>
    </citation>
    <scope>NUCLEOTIDE SEQUENCE [LARGE SCALE GENOMIC DNA]</scope>
    <source>
        <strain evidence="2 3">NCTC11468</strain>
    </source>
</reference>
<organism evidence="2 3">
    <name type="scientific">Tatumella ptyseos</name>
    <dbReference type="NCBI Taxonomy" id="82987"/>
    <lineage>
        <taxon>Bacteria</taxon>
        <taxon>Pseudomonadati</taxon>
        <taxon>Pseudomonadota</taxon>
        <taxon>Gammaproteobacteria</taxon>
        <taxon>Enterobacterales</taxon>
        <taxon>Erwiniaceae</taxon>
        <taxon>Tatumella</taxon>
    </lineage>
</organism>
<dbReference type="Proteomes" id="UP000248758">
    <property type="component" value="Chromosome 1"/>
</dbReference>
<name>A0A2X5NN51_9GAMM</name>
<dbReference type="KEGG" id="tpty:NCTC11468_01658"/>
<proteinExistence type="predicted"/>
<gene>
    <name evidence="2" type="primary">sgrR_1</name>
    <name evidence="2" type="ORF">NCTC11468_01658</name>
</gene>